<proteinExistence type="predicted"/>
<organism evidence="1 2">
    <name type="scientific">Desmophyllum pertusum</name>
    <dbReference type="NCBI Taxonomy" id="174260"/>
    <lineage>
        <taxon>Eukaryota</taxon>
        <taxon>Metazoa</taxon>
        <taxon>Cnidaria</taxon>
        <taxon>Anthozoa</taxon>
        <taxon>Hexacorallia</taxon>
        <taxon>Scleractinia</taxon>
        <taxon>Caryophylliina</taxon>
        <taxon>Caryophylliidae</taxon>
        <taxon>Desmophyllum</taxon>
    </lineage>
</organism>
<dbReference type="AlphaFoldDB" id="A0A9X0A3C4"/>
<dbReference type="Proteomes" id="UP001163046">
    <property type="component" value="Unassembled WGS sequence"/>
</dbReference>
<evidence type="ECO:0000313" key="1">
    <source>
        <dbReference type="EMBL" id="KAJ7392335.1"/>
    </source>
</evidence>
<comment type="caution">
    <text evidence="1">The sequence shown here is derived from an EMBL/GenBank/DDBJ whole genome shotgun (WGS) entry which is preliminary data.</text>
</comment>
<dbReference type="PANTHER" id="PTHR46579">
    <property type="entry name" value="F5/8 TYPE C DOMAIN-CONTAINING PROTEIN-RELATED"/>
    <property type="match status" value="1"/>
</dbReference>
<protein>
    <submittedName>
        <fullName evidence="1">Uncharacterized protein</fullName>
    </submittedName>
</protein>
<name>A0A9X0A3C4_9CNID</name>
<dbReference type="OrthoDB" id="10053223at2759"/>
<dbReference type="EMBL" id="MU825401">
    <property type="protein sequence ID" value="KAJ7392335.1"/>
    <property type="molecule type" value="Genomic_DNA"/>
</dbReference>
<sequence length="286" mass="33464">MLPHDFKRKFRPVEEFNRWKASEKQVLFLHAGLPILKAYLPAEHFYHHSLLVTGIRILCEDEVTDHDIDIADAMLANYTRLLPTLFNETECNSMLAHLKRLFHGSRGISDQICRKLGATQHAHQHIRRNVDGNDSAMEFTDNLMAPSTSKLIKLENDVQFFLPCKQEIPHIAFPVEDFFPDKSELTTCQRMMKDGQVYHGLNYVHRRNSASYLVQFKLRDEQPSFGKLILYDPIKILYDPIKILYDPIKILYDPIKILYDPIKILYDPIKILYDPIKILYDPIKIL</sequence>
<accession>A0A9X0A3C4</accession>
<evidence type="ECO:0000313" key="2">
    <source>
        <dbReference type="Proteomes" id="UP001163046"/>
    </source>
</evidence>
<keyword evidence="2" id="KW-1185">Reference proteome</keyword>
<dbReference type="PANTHER" id="PTHR46579:SF1">
    <property type="entry name" value="F5_8 TYPE C DOMAIN-CONTAINING PROTEIN"/>
    <property type="match status" value="1"/>
</dbReference>
<reference evidence="1" key="1">
    <citation type="submission" date="2023-01" db="EMBL/GenBank/DDBJ databases">
        <title>Genome assembly of the deep-sea coral Lophelia pertusa.</title>
        <authorList>
            <person name="Herrera S."/>
            <person name="Cordes E."/>
        </authorList>
    </citation>
    <scope>NUCLEOTIDE SEQUENCE</scope>
    <source>
        <strain evidence="1">USNM1676648</strain>
        <tissue evidence="1">Polyp</tissue>
    </source>
</reference>
<gene>
    <name evidence="1" type="ORF">OS493_011993</name>
</gene>